<feature type="domain" description="RCC1-like" evidence="3">
    <location>
        <begin position="1099"/>
        <end position="1309"/>
    </location>
</feature>
<protein>
    <recommendedName>
        <fullName evidence="3">RCC1-like domain-containing protein</fullName>
    </recommendedName>
</protein>
<dbReference type="Proteomes" id="UP000636949">
    <property type="component" value="Unassembled WGS sequence"/>
</dbReference>
<keyword evidence="5" id="KW-1185">Reference proteome</keyword>
<dbReference type="PANTHER" id="PTHR22870">
    <property type="entry name" value="REGULATOR OF CHROMOSOME CONDENSATION"/>
    <property type="match status" value="1"/>
</dbReference>
<feature type="chain" id="PRO_5035243290" description="RCC1-like domain-containing protein" evidence="2">
    <location>
        <begin position="23"/>
        <end position="1462"/>
    </location>
</feature>
<reference evidence="4" key="1">
    <citation type="journal article" date="2014" name="Int. J. Syst. Evol. Microbiol.">
        <title>Complete genome sequence of Corynebacterium casei LMG S-19264T (=DSM 44701T), isolated from a smear-ripened cheese.</title>
        <authorList>
            <consortium name="US DOE Joint Genome Institute (JGI-PGF)"/>
            <person name="Walter F."/>
            <person name="Albersmeier A."/>
            <person name="Kalinowski J."/>
            <person name="Ruckert C."/>
        </authorList>
    </citation>
    <scope>NUCLEOTIDE SEQUENCE</scope>
    <source>
        <strain evidence="4">CGMCC 1.15758</strain>
    </source>
</reference>
<dbReference type="InterPro" id="IPR051210">
    <property type="entry name" value="Ub_ligase/GEF_domain"/>
</dbReference>
<keyword evidence="2" id="KW-0732">Signal</keyword>
<accession>A0A8J3E7Q1</accession>
<comment type="caution">
    <text evidence="4">The sequence shown here is derived from an EMBL/GenBank/DDBJ whole genome shotgun (WGS) entry which is preliminary data.</text>
</comment>
<dbReference type="Pfam" id="PF25390">
    <property type="entry name" value="WD40_RLD"/>
    <property type="match status" value="1"/>
</dbReference>
<keyword evidence="1" id="KW-0677">Repeat</keyword>
<dbReference type="Pfam" id="PF00415">
    <property type="entry name" value="RCC1"/>
    <property type="match status" value="3"/>
</dbReference>
<dbReference type="Gene3D" id="2.130.10.30">
    <property type="entry name" value="Regulator of chromosome condensation 1/beta-lactamase-inhibitor protein II"/>
    <property type="match status" value="2"/>
</dbReference>
<dbReference type="PRINTS" id="PR00633">
    <property type="entry name" value="RCCNDNSATION"/>
</dbReference>
<dbReference type="InterPro" id="IPR058923">
    <property type="entry name" value="RCC1-like_dom"/>
</dbReference>
<dbReference type="EMBL" id="BMJS01000001">
    <property type="protein sequence ID" value="GGF88490.1"/>
    <property type="molecule type" value="Genomic_DNA"/>
</dbReference>
<dbReference type="RefSeq" id="WP_117001182.1">
    <property type="nucleotide sequence ID" value="NZ_BMJS01000001.1"/>
</dbReference>
<dbReference type="PROSITE" id="PS50012">
    <property type="entry name" value="RCC1_3"/>
    <property type="match status" value="7"/>
</dbReference>
<dbReference type="PROSITE" id="PS51257">
    <property type="entry name" value="PROKAR_LIPOPROTEIN"/>
    <property type="match status" value="1"/>
</dbReference>
<sequence length="1462" mass="156980">MSKFNYKSLYLISLATVLSACGGGGGGGGSSDPSPTPDPVVGVQPKLAVASNMSEVYMSDSSAMLEMQFMVEDVNHLQVKAASQNTHLTILSKEVVKTSLDDSSVTITAVDNSSCVINKEMAMGESCRDTWNASTSEESDQFEGKIIYNTNVGKAEAEIKLTFKSPDDPEFNLDKFNITDISPIGTGMQSNVTISNATARAINNPEIIFPTVIDSYIKNIQAPTEIKSGQSAKISFEMEDSQAALDALKQWQNDMSAHKAGSSIEYRSARFPVQAYQLQPVIYLGSLSLAVNTLSKFTEVNGKLEATVSVLNVSGQDIAGINTTMMQEENAITIDTSSCRFPLSANNSCLLKVIIDPDIAKGDVTQQHFNITLSTPDVIYRDHTTLEINIDSKTEVALSTESTLLANYNNQIALSNTRLINWVVSKHIEDYRIVDEEGNDVTSRFELSGGIKAPSCLTVTSLSKGQSCYLSVKPLANETGKRLFLKLLNTNANQAHNITLPDYSDSGVYPSVDLNPDTVVKNKDLSLYFTIAPPVNKTFVGFELVGVNKVAQDVAYPNSCVSGALVSADKPCQLKLDISGDEVNTPHFNPELIIHWQDSTQTTTDINIKVVDPTQPGEDVNGLADLYQLDAAFNYIDINVDNIMIYIKNTTGKVLSNFQVEILPNWLSELIDTSSLTPMTLANQQNLAITLPLKSGKTANDLVAVLESNMSDLANNTQAGADGGKVVRFTASNSVNDYRPELTVDTFPHIVTPSNEAVEQSLNQVMVFGKPSIKHIVINNPTNDQYTMSFDQSLPGETIIRVTSGGVNGLANCSEFTTLLAGESCALVVEAKVDAYNVPGNYLDVIMTPVNSPITTQTKLHIKPQINYVYFVSYEPSEQAIEIPYAGDKHYDLQIYNDEIYIHWLPSTDLADYVISHRDGAAGLTITTPAQTPSCLDGAPVASNEYCYIGLSVNEMALARDDYDLTLKMGQSNLAVDSVDISYVAIVDHGVASVSVEKGAQVISKVMPSSSVDVVIRPPQGWQDQVMVDQGYTVTANNSGMTFPKGDQCTLLRSQPEAACRVEVHIAEDMVVGEYELTIVPNTATTLPLSEAVVIKALQVTNEQFQQISAGASGTCALNSIGQAYCWGSDSNGFIGDGTPVQDKYQPTLVKMPDGVVFTAIGPKWSNSCALGSDNNTYCWGLNDFGQLGDGSFTNKYEPTLVKMPTGVSFTAVSLGGSHACALGDDNNTYCWGYNSSGQLGDGSTTSKYQPSLVKMPTGVSFTAISVGAIHSCALGDNNNAYCWGDNRYGQLGIGSTADKYQPTLVKKPNGVSFTAIIHTCALGDDNNAYCWGGNSYGQLGDGSTTDKFQPSLVKKPNGVSFTAVLSGGAHTCALGDDNNSYCWGWNGYGQLGNGSTTNNYQPTLVKVPAGVSFTAMSVGYSHNCALGDDNNAYCWGKNGSGQLGDGTNNNSSIPIAVKMPE</sequence>
<dbReference type="InterPro" id="IPR000408">
    <property type="entry name" value="Reg_chr_condens"/>
</dbReference>
<evidence type="ECO:0000256" key="2">
    <source>
        <dbReference type="SAM" id="SignalP"/>
    </source>
</evidence>
<feature type="signal peptide" evidence="2">
    <location>
        <begin position="1"/>
        <end position="22"/>
    </location>
</feature>
<proteinExistence type="predicted"/>
<evidence type="ECO:0000256" key="1">
    <source>
        <dbReference type="ARBA" id="ARBA00022737"/>
    </source>
</evidence>
<dbReference type="OrthoDB" id="5603992at2"/>
<gene>
    <name evidence="4" type="ORF">GCM10010995_02160</name>
</gene>
<dbReference type="InterPro" id="IPR009091">
    <property type="entry name" value="RCC1/BLIP-II"/>
</dbReference>
<dbReference type="PANTHER" id="PTHR22870:SF408">
    <property type="entry name" value="OS09G0560450 PROTEIN"/>
    <property type="match status" value="1"/>
</dbReference>
<dbReference type="SUPFAM" id="SSF50985">
    <property type="entry name" value="RCC1/BLIP-II"/>
    <property type="match status" value="1"/>
</dbReference>
<reference evidence="4" key="2">
    <citation type="submission" date="2020-09" db="EMBL/GenBank/DDBJ databases">
        <authorList>
            <person name="Sun Q."/>
            <person name="Zhou Y."/>
        </authorList>
    </citation>
    <scope>NUCLEOTIDE SEQUENCE</scope>
    <source>
        <strain evidence="4">CGMCC 1.15758</strain>
    </source>
</reference>
<evidence type="ECO:0000259" key="3">
    <source>
        <dbReference type="Pfam" id="PF25390"/>
    </source>
</evidence>
<evidence type="ECO:0000313" key="5">
    <source>
        <dbReference type="Proteomes" id="UP000636949"/>
    </source>
</evidence>
<evidence type="ECO:0000313" key="4">
    <source>
        <dbReference type="EMBL" id="GGF88490.1"/>
    </source>
</evidence>
<organism evidence="4 5">
    <name type="scientific">Cysteiniphilum litorale</name>
    <dbReference type="NCBI Taxonomy" id="2056700"/>
    <lineage>
        <taxon>Bacteria</taxon>
        <taxon>Pseudomonadati</taxon>
        <taxon>Pseudomonadota</taxon>
        <taxon>Gammaproteobacteria</taxon>
        <taxon>Thiotrichales</taxon>
        <taxon>Fastidiosibacteraceae</taxon>
        <taxon>Cysteiniphilum</taxon>
    </lineage>
</organism>
<name>A0A8J3E7Q1_9GAMM</name>